<accession>A0A565AUH8</accession>
<dbReference type="Proteomes" id="UP000489600">
    <property type="component" value="Unassembled WGS sequence"/>
</dbReference>
<evidence type="ECO:0000313" key="3">
    <source>
        <dbReference type="Proteomes" id="UP000489600"/>
    </source>
</evidence>
<comment type="caution">
    <text evidence="2">The sequence shown here is derived from an EMBL/GenBank/DDBJ whole genome shotgun (WGS) entry which is preliminary data.</text>
</comment>
<reference evidence="2" key="1">
    <citation type="submission" date="2019-07" db="EMBL/GenBank/DDBJ databases">
        <authorList>
            <person name="Dittberner H."/>
        </authorList>
    </citation>
    <scope>NUCLEOTIDE SEQUENCE [LARGE SCALE GENOMIC DNA]</scope>
</reference>
<proteinExistence type="predicted"/>
<evidence type="ECO:0000313" key="2">
    <source>
        <dbReference type="EMBL" id="VVA92299.1"/>
    </source>
</evidence>
<dbReference type="EMBL" id="CABITT030000001">
    <property type="protein sequence ID" value="VVA92299.1"/>
    <property type="molecule type" value="Genomic_DNA"/>
</dbReference>
<feature type="compositionally biased region" description="Low complexity" evidence="1">
    <location>
        <begin position="42"/>
        <end position="56"/>
    </location>
</feature>
<sequence length="290" mass="31717">MSPPDALGTAPSVVTPIEAARPTPLTSTPNILARPDQQVPTPSAAAGAGPSNLSSAETDHSNLRVWIRPIASGTGPTIAPAHGSRGSGPQLPPPPPRTGAPITLRSESIRFNTTADPARPDQTDTTEIRNILDSQIDITRRQESFTRNIAARMDQQQADFASQISELTRPNGQRSENGERRYLLPSTACSPSSKSPGLLHYPCITEDRRPFSMHPHRDETPYFYTSEHYKGNSSRAPQLHLYRISKGQGRCASTQWPSLHPPREEKLHIRAQVHHQARMHLLGPPSGQSK</sequence>
<organism evidence="2 3">
    <name type="scientific">Arabis nemorensis</name>
    <dbReference type="NCBI Taxonomy" id="586526"/>
    <lineage>
        <taxon>Eukaryota</taxon>
        <taxon>Viridiplantae</taxon>
        <taxon>Streptophyta</taxon>
        <taxon>Embryophyta</taxon>
        <taxon>Tracheophyta</taxon>
        <taxon>Spermatophyta</taxon>
        <taxon>Magnoliopsida</taxon>
        <taxon>eudicotyledons</taxon>
        <taxon>Gunneridae</taxon>
        <taxon>Pentapetalae</taxon>
        <taxon>rosids</taxon>
        <taxon>malvids</taxon>
        <taxon>Brassicales</taxon>
        <taxon>Brassicaceae</taxon>
        <taxon>Arabideae</taxon>
        <taxon>Arabis</taxon>
    </lineage>
</organism>
<gene>
    <name evidence="2" type="ORF">ANE_LOCUS2744</name>
</gene>
<feature type="region of interest" description="Disordered" evidence="1">
    <location>
        <begin position="1"/>
        <end position="99"/>
    </location>
</feature>
<name>A0A565AUH8_9BRAS</name>
<evidence type="ECO:0000256" key="1">
    <source>
        <dbReference type="SAM" id="MobiDB-lite"/>
    </source>
</evidence>
<dbReference type="AlphaFoldDB" id="A0A565AUH8"/>
<protein>
    <submittedName>
        <fullName evidence="2">Uncharacterized protein</fullName>
    </submittedName>
</protein>
<keyword evidence="3" id="KW-1185">Reference proteome</keyword>